<name>A0ABQ2DAI0_9DEIO</name>
<reference evidence="4" key="1">
    <citation type="journal article" date="2019" name="Int. J. Syst. Evol. Microbiol.">
        <title>The Global Catalogue of Microorganisms (GCM) 10K type strain sequencing project: providing services to taxonomists for standard genome sequencing and annotation.</title>
        <authorList>
            <consortium name="The Broad Institute Genomics Platform"/>
            <consortium name="The Broad Institute Genome Sequencing Center for Infectious Disease"/>
            <person name="Wu L."/>
            <person name="Ma J."/>
        </authorList>
    </citation>
    <scope>NUCLEOTIDE SEQUENCE [LARGE SCALE GENOMIC DNA]</scope>
    <source>
        <strain evidence="4">JCM 14370</strain>
    </source>
</reference>
<accession>A0ABQ2DAI0</accession>
<proteinExistence type="predicted"/>
<feature type="region of interest" description="Disordered" evidence="2">
    <location>
        <begin position="234"/>
        <end position="264"/>
    </location>
</feature>
<dbReference type="Gene3D" id="6.10.250.2410">
    <property type="match status" value="1"/>
</dbReference>
<evidence type="ECO:0000256" key="2">
    <source>
        <dbReference type="SAM" id="MobiDB-lite"/>
    </source>
</evidence>
<dbReference type="InterPro" id="IPR003768">
    <property type="entry name" value="ScpA"/>
</dbReference>
<keyword evidence="4" id="KW-1185">Reference proteome</keyword>
<gene>
    <name evidence="3" type="ORF">GCM10008938_38990</name>
</gene>
<organism evidence="3 4">
    <name type="scientific">Deinococcus roseus</name>
    <dbReference type="NCBI Taxonomy" id="392414"/>
    <lineage>
        <taxon>Bacteria</taxon>
        <taxon>Thermotogati</taxon>
        <taxon>Deinococcota</taxon>
        <taxon>Deinococci</taxon>
        <taxon>Deinococcales</taxon>
        <taxon>Deinococcaceae</taxon>
        <taxon>Deinococcus</taxon>
    </lineage>
</organism>
<dbReference type="PANTHER" id="PTHR33969">
    <property type="entry name" value="SEGREGATION AND CONDENSATION PROTEIN A"/>
    <property type="match status" value="1"/>
</dbReference>
<evidence type="ECO:0000256" key="1">
    <source>
        <dbReference type="ARBA" id="ARBA00044777"/>
    </source>
</evidence>
<dbReference type="Proteomes" id="UP000632222">
    <property type="component" value="Unassembled WGS sequence"/>
</dbReference>
<feature type="compositionally biased region" description="Low complexity" evidence="2">
    <location>
        <begin position="241"/>
        <end position="258"/>
    </location>
</feature>
<comment type="caution">
    <text evidence="3">The sequence shown here is derived from an EMBL/GenBank/DDBJ whole genome shotgun (WGS) entry which is preliminary data.</text>
</comment>
<protein>
    <recommendedName>
        <fullName evidence="1">Segregation and condensation protein A</fullName>
    </recommendedName>
</protein>
<evidence type="ECO:0000313" key="3">
    <source>
        <dbReference type="EMBL" id="GGJ49205.1"/>
    </source>
</evidence>
<sequence>MEPLQLSFPGFSGGLLDLLQALKQERLLPSEVPLSTITQAVLNRFYTLRALDAEVASEALPQLAAVVALKTSLLLPRISKEEPEDAGEDFEDYPQDMMSSVQALQELDALVRFLAEKRKGRNHIIAAKGLDLPYERKKPREKLVLTQLLAAAKSAVREVQAAHIVKDRLTLEDARKAILAFVKNLRNFFFEAIITRDWGEKTVYFAALLESVRLGEVELRQDTAYGQIEVESLQPADPAPENTTLENTTLENTTLENTSRQRNT</sequence>
<evidence type="ECO:0000313" key="4">
    <source>
        <dbReference type="Proteomes" id="UP000632222"/>
    </source>
</evidence>
<dbReference type="PANTHER" id="PTHR33969:SF2">
    <property type="entry name" value="SEGREGATION AND CONDENSATION PROTEIN A"/>
    <property type="match status" value="1"/>
</dbReference>
<dbReference type="EMBL" id="BMOD01000020">
    <property type="protein sequence ID" value="GGJ49205.1"/>
    <property type="molecule type" value="Genomic_DNA"/>
</dbReference>